<evidence type="ECO:0000313" key="3">
    <source>
        <dbReference type="EMBL" id="MEP1060940.1"/>
    </source>
</evidence>
<feature type="region of interest" description="Disordered" evidence="1">
    <location>
        <begin position="104"/>
        <end position="123"/>
    </location>
</feature>
<dbReference type="SUPFAM" id="SSF55729">
    <property type="entry name" value="Acyl-CoA N-acyltransferases (Nat)"/>
    <property type="match status" value="1"/>
</dbReference>
<comment type="caution">
    <text evidence="3">The sequence shown here is derived from an EMBL/GenBank/DDBJ whole genome shotgun (WGS) entry which is preliminary data.</text>
</comment>
<dbReference type="EC" id="2.3.1.-" evidence="3"/>
<keyword evidence="4" id="KW-1185">Reference proteome</keyword>
<dbReference type="Pfam" id="PF13508">
    <property type="entry name" value="Acetyltransf_7"/>
    <property type="match status" value="1"/>
</dbReference>
<feature type="compositionally biased region" description="Polar residues" evidence="1">
    <location>
        <begin position="19"/>
        <end position="31"/>
    </location>
</feature>
<dbReference type="GO" id="GO:0016746">
    <property type="term" value="F:acyltransferase activity"/>
    <property type="evidence" value="ECO:0007669"/>
    <property type="project" value="UniProtKB-KW"/>
</dbReference>
<keyword evidence="3" id="KW-0012">Acyltransferase</keyword>
<dbReference type="RefSeq" id="WP_190446638.1">
    <property type="nucleotide sequence ID" value="NZ_JAMPLM010000024.1"/>
</dbReference>
<gene>
    <name evidence="3" type="ORF">NDI38_21130</name>
</gene>
<sequence length="275" mass="29726">MPQRSHTTRSQKSDKDDQTSLQHQAVVSSGGRTMPAPLRTHMESAFNASFANVKIHEGNHVGAVGAIAYTQGNDVHFAPGQFNPDTRSGKALIGHELAHVLQQRQGRVKPTTQVNGLPVNDQSNLEQEADTLGQKAAQMKTPATLQKQEHSDQSAKFQITSPQASADGYREITAVNQTTHQQIGTVKIKGALDRSQLHIANLWVDPAHRQQGISKSLLDAANQEGKKSGYKKAQLGVDPEAPGMSTATLQGIYARQGFKRSGNVKSGQPLMETDL</sequence>
<feature type="domain" description="N-acetyltransferase" evidence="2">
    <location>
        <begin position="137"/>
        <end position="275"/>
    </location>
</feature>
<keyword evidence="3" id="KW-0808">Transferase</keyword>
<dbReference type="Gene3D" id="3.40.630.30">
    <property type="match status" value="1"/>
</dbReference>
<dbReference type="InterPro" id="IPR025295">
    <property type="entry name" value="eCIS_core_dom"/>
</dbReference>
<dbReference type="InterPro" id="IPR016181">
    <property type="entry name" value="Acyl_CoA_acyltransferase"/>
</dbReference>
<accession>A0ABV0KP12</accession>
<feature type="compositionally biased region" description="Polar residues" evidence="1">
    <location>
        <begin position="1"/>
        <end position="10"/>
    </location>
</feature>
<evidence type="ECO:0000259" key="2">
    <source>
        <dbReference type="PROSITE" id="PS51186"/>
    </source>
</evidence>
<organism evidence="3 4">
    <name type="scientific">Stenomitos frigidus AS-A4</name>
    <dbReference type="NCBI Taxonomy" id="2933935"/>
    <lineage>
        <taxon>Bacteria</taxon>
        <taxon>Bacillati</taxon>
        <taxon>Cyanobacteriota</taxon>
        <taxon>Cyanophyceae</taxon>
        <taxon>Leptolyngbyales</taxon>
        <taxon>Leptolyngbyaceae</taxon>
        <taxon>Stenomitos</taxon>
    </lineage>
</organism>
<dbReference type="PROSITE" id="PS51186">
    <property type="entry name" value="GNAT"/>
    <property type="match status" value="1"/>
</dbReference>
<protein>
    <submittedName>
        <fullName evidence="3">GNAT family N-acetyltransferase</fullName>
        <ecNumber evidence="3">2.3.1.-</ecNumber>
    </submittedName>
</protein>
<name>A0ABV0KP12_9CYAN</name>
<evidence type="ECO:0000256" key="1">
    <source>
        <dbReference type="SAM" id="MobiDB-lite"/>
    </source>
</evidence>
<dbReference type="CDD" id="cd04301">
    <property type="entry name" value="NAT_SF"/>
    <property type="match status" value="1"/>
</dbReference>
<dbReference type="Proteomes" id="UP001476950">
    <property type="component" value="Unassembled WGS sequence"/>
</dbReference>
<reference evidence="3 4" key="1">
    <citation type="submission" date="2022-04" db="EMBL/GenBank/DDBJ databases">
        <title>Positive selection, recombination, and allopatry shape intraspecific diversity of widespread and dominant cyanobacteria.</title>
        <authorList>
            <person name="Wei J."/>
            <person name="Shu W."/>
            <person name="Hu C."/>
        </authorList>
    </citation>
    <scope>NUCLEOTIDE SEQUENCE [LARGE SCALE GENOMIC DNA]</scope>
    <source>
        <strain evidence="3 4">AS-A4</strain>
    </source>
</reference>
<feature type="region of interest" description="Disordered" evidence="1">
    <location>
        <begin position="1"/>
        <end position="37"/>
    </location>
</feature>
<evidence type="ECO:0000313" key="4">
    <source>
        <dbReference type="Proteomes" id="UP001476950"/>
    </source>
</evidence>
<proteinExistence type="predicted"/>
<dbReference type="Pfam" id="PF13699">
    <property type="entry name" value="eCIS_core"/>
    <property type="match status" value="1"/>
</dbReference>
<dbReference type="InterPro" id="IPR000182">
    <property type="entry name" value="GNAT_dom"/>
</dbReference>
<dbReference type="EMBL" id="JAMPLM010000024">
    <property type="protein sequence ID" value="MEP1060940.1"/>
    <property type="molecule type" value="Genomic_DNA"/>
</dbReference>